<feature type="region of interest" description="Disordered" evidence="1">
    <location>
        <begin position="1"/>
        <end position="21"/>
    </location>
</feature>
<dbReference type="EMBL" id="JAULUE010002065">
    <property type="protein sequence ID" value="KAK5878272.1"/>
    <property type="molecule type" value="Genomic_DNA"/>
</dbReference>
<evidence type="ECO:0000313" key="3">
    <source>
        <dbReference type="Proteomes" id="UP001335648"/>
    </source>
</evidence>
<feature type="region of interest" description="Disordered" evidence="1">
    <location>
        <begin position="89"/>
        <end position="113"/>
    </location>
</feature>
<organism evidence="2 3">
    <name type="scientific">Champsocephalus esox</name>
    <name type="common">pike icefish</name>
    <dbReference type="NCBI Taxonomy" id="159716"/>
    <lineage>
        <taxon>Eukaryota</taxon>
        <taxon>Metazoa</taxon>
        <taxon>Chordata</taxon>
        <taxon>Craniata</taxon>
        <taxon>Vertebrata</taxon>
        <taxon>Euteleostomi</taxon>
        <taxon>Actinopterygii</taxon>
        <taxon>Neopterygii</taxon>
        <taxon>Teleostei</taxon>
        <taxon>Neoteleostei</taxon>
        <taxon>Acanthomorphata</taxon>
        <taxon>Eupercaria</taxon>
        <taxon>Perciformes</taxon>
        <taxon>Notothenioidei</taxon>
        <taxon>Channichthyidae</taxon>
        <taxon>Champsocephalus</taxon>
    </lineage>
</organism>
<name>A0AAN8GDD9_9TELE</name>
<feature type="compositionally biased region" description="Pro residues" evidence="1">
    <location>
        <begin position="1"/>
        <end position="12"/>
    </location>
</feature>
<reference evidence="2 3" key="1">
    <citation type="journal article" date="2023" name="Mol. Biol. Evol.">
        <title>Genomics of Secondarily Temperate Adaptation in the Only Non-Antarctic Icefish.</title>
        <authorList>
            <person name="Rivera-Colon A.G."/>
            <person name="Rayamajhi N."/>
            <person name="Minhas B.F."/>
            <person name="Madrigal G."/>
            <person name="Bilyk K.T."/>
            <person name="Yoon V."/>
            <person name="Hune M."/>
            <person name="Gregory S."/>
            <person name="Cheng C.H.C."/>
            <person name="Catchen J.M."/>
        </authorList>
    </citation>
    <scope>NUCLEOTIDE SEQUENCE [LARGE SCALE GENOMIC DNA]</scope>
    <source>
        <strain evidence="2">JC2023a</strain>
    </source>
</reference>
<evidence type="ECO:0000256" key="1">
    <source>
        <dbReference type="SAM" id="MobiDB-lite"/>
    </source>
</evidence>
<dbReference type="Proteomes" id="UP001335648">
    <property type="component" value="Unassembled WGS sequence"/>
</dbReference>
<accession>A0AAN8GDD9</accession>
<feature type="region of interest" description="Disordered" evidence="1">
    <location>
        <begin position="46"/>
        <end position="66"/>
    </location>
</feature>
<evidence type="ECO:0000313" key="2">
    <source>
        <dbReference type="EMBL" id="KAK5878272.1"/>
    </source>
</evidence>
<dbReference type="AlphaFoldDB" id="A0AAN8GDD9"/>
<sequence>MTRRAPPPPPPRSGGSGEDPLGYSGAAYVAFVGWQASRIGEESELLGGGRQVHHPQPPLPPPNLHPLRTPITAICLPYSWRQCRHEPGRSTLDKTLDTHAATGASPPYVVPRPGPHPIPPPWVRIFWVAKI</sequence>
<feature type="compositionally biased region" description="Pro residues" evidence="1">
    <location>
        <begin position="55"/>
        <end position="64"/>
    </location>
</feature>
<gene>
    <name evidence="2" type="ORF">CesoFtcFv8_023692</name>
</gene>
<comment type="caution">
    <text evidence="2">The sequence shown here is derived from an EMBL/GenBank/DDBJ whole genome shotgun (WGS) entry which is preliminary data.</text>
</comment>
<proteinExistence type="predicted"/>
<protein>
    <submittedName>
        <fullName evidence="2">Uncharacterized protein</fullName>
    </submittedName>
</protein>
<keyword evidence="3" id="KW-1185">Reference proteome</keyword>